<evidence type="ECO:0000313" key="1">
    <source>
        <dbReference type="EnsemblPlants" id="Zm00001eb275320_P001"/>
    </source>
</evidence>
<reference evidence="1" key="3">
    <citation type="submission" date="2021-05" db="UniProtKB">
        <authorList>
            <consortium name="EnsemblPlants"/>
        </authorList>
    </citation>
    <scope>IDENTIFICATION</scope>
    <source>
        <strain evidence="1">cv. B73</strain>
    </source>
</reference>
<reference evidence="1" key="2">
    <citation type="submission" date="2019-07" db="EMBL/GenBank/DDBJ databases">
        <authorList>
            <person name="Seetharam A."/>
            <person name="Woodhouse M."/>
            <person name="Cannon E."/>
        </authorList>
    </citation>
    <scope>NUCLEOTIDE SEQUENCE [LARGE SCALE GENOMIC DNA]</scope>
    <source>
        <strain evidence="1">cv. B73</strain>
    </source>
</reference>
<organism evidence="1 2">
    <name type="scientific">Zea mays</name>
    <name type="common">Maize</name>
    <dbReference type="NCBI Taxonomy" id="4577"/>
    <lineage>
        <taxon>Eukaryota</taxon>
        <taxon>Viridiplantae</taxon>
        <taxon>Streptophyta</taxon>
        <taxon>Embryophyta</taxon>
        <taxon>Tracheophyta</taxon>
        <taxon>Spermatophyta</taxon>
        <taxon>Magnoliopsida</taxon>
        <taxon>Liliopsida</taxon>
        <taxon>Poales</taxon>
        <taxon>Poaceae</taxon>
        <taxon>PACMAD clade</taxon>
        <taxon>Panicoideae</taxon>
        <taxon>Andropogonodae</taxon>
        <taxon>Andropogoneae</taxon>
        <taxon>Tripsacinae</taxon>
        <taxon>Zea</taxon>
    </lineage>
</organism>
<dbReference type="Gramene" id="Zm00001eb275320_T001">
    <property type="protein sequence ID" value="Zm00001eb275320_P001"/>
    <property type="gene ID" value="Zm00001eb275320"/>
</dbReference>
<dbReference type="Gene3D" id="6.10.250.440">
    <property type="match status" value="1"/>
</dbReference>
<dbReference type="AlphaFoldDB" id="A0A804PV55"/>
<sequence length="129" mass="14528">MQAKMQVIGKSMQSIVKSLNSMLATRNLQKMFETMDNFERQFVNMEVADDYGLEVFVGLPQATAHAIPAAKDKEKVDEYDLSRRLAELKAHDWEGLSVFSGDDRFILAPAHLACALLWLPSNVVEELLV</sequence>
<reference evidence="2" key="1">
    <citation type="journal article" date="2009" name="Science">
        <title>The B73 maize genome: complexity, diversity, and dynamics.</title>
        <authorList>
            <person name="Schnable P.S."/>
            <person name="Ware D."/>
            <person name="Fulton R.S."/>
            <person name="Stein J.C."/>
            <person name="Wei F."/>
            <person name="Pasternak S."/>
            <person name="Liang C."/>
            <person name="Zhang J."/>
            <person name="Fulton L."/>
            <person name="Graves T.A."/>
            <person name="Minx P."/>
            <person name="Reily A.D."/>
            <person name="Courtney L."/>
            <person name="Kruchowski S.S."/>
            <person name="Tomlinson C."/>
            <person name="Strong C."/>
            <person name="Delehaunty K."/>
            <person name="Fronick C."/>
            <person name="Courtney B."/>
            <person name="Rock S.M."/>
            <person name="Belter E."/>
            <person name="Du F."/>
            <person name="Kim K."/>
            <person name="Abbott R.M."/>
            <person name="Cotton M."/>
            <person name="Levy A."/>
            <person name="Marchetto P."/>
            <person name="Ochoa K."/>
            <person name="Jackson S.M."/>
            <person name="Gillam B."/>
            <person name="Chen W."/>
            <person name="Yan L."/>
            <person name="Higginbotham J."/>
            <person name="Cardenas M."/>
            <person name="Waligorski J."/>
            <person name="Applebaum E."/>
            <person name="Phelps L."/>
            <person name="Falcone J."/>
            <person name="Kanchi K."/>
            <person name="Thane T."/>
            <person name="Scimone A."/>
            <person name="Thane N."/>
            <person name="Henke J."/>
            <person name="Wang T."/>
            <person name="Ruppert J."/>
            <person name="Shah N."/>
            <person name="Rotter K."/>
            <person name="Hodges J."/>
            <person name="Ingenthron E."/>
            <person name="Cordes M."/>
            <person name="Kohlberg S."/>
            <person name="Sgro J."/>
            <person name="Delgado B."/>
            <person name="Mead K."/>
            <person name="Chinwalla A."/>
            <person name="Leonard S."/>
            <person name="Crouse K."/>
            <person name="Collura K."/>
            <person name="Kudrna D."/>
            <person name="Currie J."/>
            <person name="He R."/>
            <person name="Angelova A."/>
            <person name="Rajasekar S."/>
            <person name="Mueller T."/>
            <person name="Lomeli R."/>
            <person name="Scara G."/>
            <person name="Ko A."/>
            <person name="Delaney K."/>
            <person name="Wissotski M."/>
            <person name="Lopez G."/>
            <person name="Campos D."/>
            <person name="Braidotti M."/>
            <person name="Ashley E."/>
            <person name="Golser W."/>
            <person name="Kim H."/>
            <person name="Lee S."/>
            <person name="Lin J."/>
            <person name="Dujmic Z."/>
            <person name="Kim W."/>
            <person name="Talag J."/>
            <person name="Zuccolo A."/>
            <person name="Fan C."/>
            <person name="Sebastian A."/>
            <person name="Kramer M."/>
            <person name="Spiegel L."/>
            <person name="Nascimento L."/>
            <person name="Zutavern T."/>
            <person name="Miller B."/>
            <person name="Ambroise C."/>
            <person name="Muller S."/>
            <person name="Spooner W."/>
            <person name="Narechania A."/>
            <person name="Ren L."/>
            <person name="Wei S."/>
            <person name="Kumari S."/>
            <person name="Faga B."/>
            <person name="Levy M.J."/>
            <person name="McMahan L."/>
            <person name="Van Buren P."/>
            <person name="Vaughn M.W."/>
            <person name="Ying K."/>
            <person name="Yeh C.-T."/>
            <person name="Emrich S.J."/>
            <person name="Jia Y."/>
            <person name="Kalyanaraman A."/>
            <person name="Hsia A.-P."/>
            <person name="Barbazuk W.B."/>
            <person name="Baucom R.S."/>
            <person name="Brutnell T.P."/>
            <person name="Carpita N.C."/>
            <person name="Chaparro C."/>
            <person name="Chia J.-M."/>
            <person name="Deragon J.-M."/>
            <person name="Estill J.C."/>
            <person name="Fu Y."/>
            <person name="Jeddeloh J.A."/>
            <person name="Han Y."/>
            <person name="Lee H."/>
            <person name="Li P."/>
            <person name="Lisch D.R."/>
            <person name="Liu S."/>
            <person name="Liu Z."/>
            <person name="Nagel D.H."/>
            <person name="McCann M.C."/>
            <person name="SanMiguel P."/>
            <person name="Myers A.M."/>
            <person name="Nettleton D."/>
            <person name="Nguyen J."/>
            <person name="Penning B.W."/>
            <person name="Ponnala L."/>
            <person name="Schneider K.L."/>
            <person name="Schwartz D.C."/>
            <person name="Sharma A."/>
            <person name="Soderlund C."/>
            <person name="Springer N.M."/>
            <person name="Sun Q."/>
            <person name="Wang H."/>
            <person name="Waterman M."/>
            <person name="Westerman R."/>
            <person name="Wolfgruber T.K."/>
            <person name="Yang L."/>
            <person name="Yu Y."/>
            <person name="Zhang L."/>
            <person name="Zhou S."/>
            <person name="Zhu Q."/>
            <person name="Bennetzen J.L."/>
            <person name="Dawe R.K."/>
            <person name="Jiang J."/>
            <person name="Jiang N."/>
            <person name="Presting G.G."/>
            <person name="Wessler S.R."/>
            <person name="Aluru S."/>
            <person name="Martienssen R.A."/>
            <person name="Clifton S.W."/>
            <person name="McCombie W.R."/>
            <person name="Wing R.A."/>
            <person name="Wilson R.K."/>
        </authorList>
    </citation>
    <scope>NUCLEOTIDE SEQUENCE [LARGE SCALE GENOMIC DNA]</scope>
    <source>
        <strain evidence="2">cv. B73</strain>
    </source>
</reference>
<dbReference type="Proteomes" id="UP000007305">
    <property type="component" value="Chromosome 6"/>
</dbReference>
<keyword evidence="2" id="KW-1185">Reference proteome</keyword>
<protein>
    <submittedName>
        <fullName evidence="1">Uncharacterized protein</fullName>
    </submittedName>
</protein>
<name>A0A804PV55_MAIZE</name>
<proteinExistence type="predicted"/>
<dbReference type="EnsemblPlants" id="Zm00001eb275320_T001">
    <property type="protein sequence ID" value="Zm00001eb275320_P001"/>
    <property type="gene ID" value="Zm00001eb275320"/>
</dbReference>
<accession>A0A804PV55</accession>
<evidence type="ECO:0000313" key="2">
    <source>
        <dbReference type="Proteomes" id="UP000007305"/>
    </source>
</evidence>
<dbReference type="InParanoid" id="A0A804PV55"/>